<comment type="caution">
    <text evidence="1">The sequence shown here is derived from an EMBL/GenBank/DDBJ whole genome shotgun (WGS) entry which is preliminary data.</text>
</comment>
<reference evidence="1 2" key="1">
    <citation type="submission" date="2019-02" db="EMBL/GenBank/DDBJ databases">
        <title>Genomic Encyclopedia of Type Strains, Phase IV (KMG-IV): sequencing the most valuable type-strain genomes for metagenomic binning, comparative biology and taxonomic classification.</title>
        <authorList>
            <person name="Goeker M."/>
        </authorList>
    </citation>
    <scope>NUCLEOTIDE SEQUENCE [LARGE SCALE GENOMIC DNA]</scope>
    <source>
        <strain evidence="1 2">DSM 18116</strain>
    </source>
</reference>
<dbReference type="EMBL" id="SGXA01000001">
    <property type="protein sequence ID" value="RZS76384.1"/>
    <property type="molecule type" value="Genomic_DNA"/>
</dbReference>
<gene>
    <name evidence="1" type="ORF">EV199_2267</name>
</gene>
<accession>A0A4Q7N5P5</accession>
<dbReference type="OrthoDB" id="9892109at2"/>
<sequence>MEFVIQSKAEYDAALETINEMMRRGEDKLTEADRSSFFRIAVAIERFEDYFLERTVFSPYTC</sequence>
<dbReference type="Proteomes" id="UP000293874">
    <property type="component" value="Unassembled WGS sequence"/>
</dbReference>
<dbReference type="RefSeq" id="WP_130540686.1">
    <property type="nucleotide sequence ID" value="NZ_CP042431.1"/>
</dbReference>
<evidence type="ECO:0000313" key="1">
    <source>
        <dbReference type="EMBL" id="RZS76384.1"/>
    </source>
</evidence>
<keyword evidence="2" id="KW-1185">Reference proteome</keyword>
<name>A0A4Q7N5P5_9BACT</name>
<organism evidence="1 2">
    <name type="scientific">Pseudobacter ginsenosidimutans</name>
    <dbReference type="NCBI Taxonomy" id="661488"/>
    <lineage>
        <taxon>Bacteria</taxon>
        <taxon>Pseudomonadati</taxon>
        <taxon>Bacteroidota</taxon>
        <taxon>Chitinophagia</taxon>
        <taxon>Chitinophagales</taxon>
        <taxon>Chitinophagaceae</taxon>
        <taxon>Pseudobacter</taxon>
    </lineage>
</organism>
<protein>
    <recommendedName>
        <fullName evidence="3">RteC protein</fullName>
    </recommendedName>
</protein>
<evidence type="ECO:0008006" key="3">
    <source>
        <dbReference type="Google" id="ProtNLM"/>
    </source>
</evidence>
<evidence type="ECO:0000313" key="2">
    <source>
        <dbReference type="Proteomes" id="UP000293874"/>
    </source>
</evidence>
<proteinExistence type="predicted"/>
<dbReference type="AlphaFoldDB" id="A0A4Q7N5P5"/>